<feature type="compositionally biased region" description="Basic and acidic residues" evidence="2">
    <location>
        <begin position="513"/>
        <end position="537"/>
    </location>
</feature>
<keyword evidence="5" id="KW-1185">Reference proteome</keyword>
<dbReference type="InterPro" id="IPR036483">
    <property type="entry name" value="PWI_dom_sf"/>
</dbReference>
<evidence type="ECO:0000313" key="4">
    <source>
        <dbReference type="EMBL" id="KGQ01981.1"/>
    </source>
</evidence>
<sequence length="577" mass="67217">MATTVEAKLRRQTKFPPEFAEKVDMTKVNIEVMKKWIAGKISGILGNEDDVVIELCFNLLEGSRFPDIKLLQIQLTGFLDKDTPKFCKELWNLCLSAQTSPLGVPKELLEAKKQELKQEKLESERQAEEARRRREEERMRERELEVLRQRERAERGRGGGRDRWGDRDARSPPRRRSLDRFRDGPARRKADTWAPSGGRSSRWAEDRGRCTSRPISLSPSRSTSRSSPSPSPHRKSRGRHRPHTRRRRSLSSSRSSDRRDLKRRRRRSPDRDDDQDTGEDPPSTMTAACRAPAPPSPRNSRYQRHPPSISRSRSRSRSSSRRRSRSRTRGKVEKRSEKGGRWKRSPSYNAKNDRKGESRADNVGKDHLLKSREDRRRLSRSRSRSRSRSKHRHSRHRRRRSPSRSRSISRSHSRSRSRSPFRDCERERELGRCRSRSPVRREHKGDRKRHQSIERYAPAARRRRNKSASASPPLPVEKRQVMADSHERDKREDEDAAMKRSSTSPGLRNGGLELKEKEDGKVKENEKEKAMNTDEKPAQPLKARLTGTELRERLAREKVKALRRESAEVKANASQTE</sequence>
<dbReference type="GO" id="GO:0003723">
    <property type="term" value="F:RNA binding"/>
    <property type="evidence" value="ECO:0007669"/>
    <property type="project" value="TreeGrafter"/>
</dbReference>
<evidence type="ECO:0000259" key="3">
    <source>
        <dbReference type="PROSITE" id="PS51025"/>
    </source>
</evidence>
<dbReference type="GO" id="GO:0006397">
    <property type="term" value="P:mRNA processing"/>
    <property type="evidence" value="ECO:0007669"/>
    <property type="project" value="UniProtKB-KW"/>
</dbReference>
<proteinExistence type="predicted"/>
<dbReference type="SMART" id="SM00311">
    <property type="entry name" value="PWI"/>
    <property type="match status" value="1"/>
</dbReference>
<organism evidence="4 5">
    <name type="scientific">Paracoccidioides lutzii (strain ATCC MYA-826 / Pb01)</name>
    <name type="common">Paracoccidioides brasiliensis</name>
    <dbReference type="NCBI Taxonomy" id="502779"/>
    <lineage>
        <taxon>Eukaryota</taxon>
        <taxon>Fungi</taxon>
        <taxon>Dikarya</taxon>
        <taxon>Ascomycota</taxon>
        <taxon>Pezizomycotina</taxon>
        <taxon>Eurotiomycetes</taxon>
        <taxon>Eurotiomycetidae</taxon>
        <taxon>Onygenales</taxon>
        <taxon>Ajellomycetaceae</taxon>
        <taxon>Paracoccidioides</taxon>
    </lineage>
</organism>
<evidence type="ECO:0000256" key="2">
    <source>
        <dbReference type="SAM" id="MobiDB-lite"/>
    </source>
</evidence>
<gene>
    <name evidence="4" type="ORF">PAAG_11154</name>
</gene>
<protein>
    <recommendedName>
        <fullName evidence="3">PWI domain-containing protein</fullName>
    </recommendedName>
</protein>
<feature type="compositionally biased region" description="Basic and acidic residues" evidence="2">
    <location>
        <begin position="116"/>
        <end position="191"/>
    </location>
</feature>
<feature type="compositionally biased region" description="Basic and acidic residues" evidence="2">
    <location>
        <begin position="476"/>
        <end position="498"/>
    </location>
</feature>
<dbReference type="OrthoDB" id="163257at2759"/>
<accession>A0A0A2V2F2</accession>
<name>A0A0A2V2F2_PARBA</name>
<dbReference type="RefSeq" id="XP_015703459.1">
    <property type="nucleotide sequence ID" value="XM_015846852.1"/>
</dbReference>
<dbReference type="InterPro" id="IPR002483">
    <property type="entry name" value="PWI_dom"/>
</dbReference>
<feature type="compositionally biased region" description="Basic residues" evidence="2">
    <location>
        <begin position="312"/>
        <end position="329"/>
    </location>
</feature>
<feature type="domain" description="PWI" evidence="3">
    <location>
        <begin position="12"/>
        <end position="111"/>
    </location>
</feature>
<dbReference type="OMA" id="KICMDRV"/>
<dbReference type="STRING" id="502779.A0A0A2V2F2"/>
<dbReference type="Gene3D" id="1.20.1390.10">
    <property type="entry name" value="PWI domain"/>
    <property type="match status" value="1"/>
</dbReference>
<dbReference type="VEuPathDB" id="FungiDB:PAAG_11154"/>
<feature type="compositionally biased region" description="Basic residues" evidence="2">
    <location>
        <begin position="377"/>
        <end position="419"/>
    </location>
</feature>
<dbReference type="InterPro" id="IPR052225">
    <property type="entry name" value="Ser/Arg_repetitive_matrix"/>
</dbReference>
<keyword evidence="1" id="KW-0507">mRNA processing</keyword>
<feature type="region of interest" description="Disordered" evidence="2">
    <location>
        <begin position="116"/>
        <end position="550"/>
    </location>
</feature>
<feature type="compositionally biased region" description="Low complexity" evidence="2">
    <location>
        <begin position="212"/>
        <end position="228"/>
    </location>
</feature>
<dbReference type="GO" id="GO:0048024">
    <property type="term" value="P:regulation of mRNA splicing, via spliceosome"/>
    <property type="evidence" value="ECO:0007669"/>
    <property type="project" value="TreeGrafter"/>
</dbReference>
<evidence type="ECO:0000256" key="1">
    <source>
        <dbReference type="ARBA" id="ARBA00022664"/>
    </source>
</evidence>
<dbReference type="GeneID" id="9100411"/>
<dbReference type="eggNOG" id="KOG2146">
    <property type="taxonomic scope" value="Eukaryota"/>
</dbReference>
<dbReference type="Pfam" id="PF01480">
    <property type="entry name" value="PWI"/>
    <property type="match status" value="1"/>
</dbReference>
<feature type="compositionally biased region" description="Basic residues" evidence="2">
    <location>
        <begin position="232"/>
        <end position="249"/>
    </location>
</feature>
<reference evidence="4 5" key="1">
    <citation type="journal article" date="2011" name="PLoS Genet.">
        <title>Comparative genomic analysis of human fungal pathogens causing paracoccidioidomycosis.</title>
        <authorList>
            <person name="Desjardins C.A."/>
            <person name="Champion M.D."/>
            <person name="Holder J.W."/>
            <person name="Muszewska A."/>
            <person name="Goldberg J."/>
            <person name="Bailao A.M."/>
            <person name="Brigido M.M."/>
            <person name="Ferreira M.E."/>
            <person name="Garcia A.M."/>
            <person name="Grynberg M."/>
            <person name="Gujja S."/>
            <person name="Heiman D.I."/>
            <person name="Henn M.R."/>
            <person name="Kodira C.D."/>
            <person name="Leon-Narvaez H."/>
            <person name="Longo L.V."/>
            <person name="Ma L.J."/>
            <person name="Malavazi I."/>
            <person name="Matsuo A.L."/>
            <person name="Morais F.V."/>
            <person name="Pereira M."/>
            <person name="Rodriguez-Brito S."/>
            <person name="Sakthikumar S."/>
            <person name="Salem-Izacc S.M."/>
            <person name="Sykes S.M."/>
            <person name="Teixeira M.M."/>
            <person name="Vallejo M.C."/>
            <person name="Walter M.E."/>
            <person name="Yandava C."/>
            <person name="Young S."/>
            <person name="Zeng Q."/>
            <person name="Zucker J."/>
            <person name="Felipe M.S."/>
            <person name="Goldman G.H."/>
            <person name="Haas B.J."/>
            <person name="McEwen J.G."/>
            <person name="Nino-Vega G."/>
            <person name="Puccia R."/>
            <person name="San-Blas G."/>
            <person name="Soares C.M."/>
            <person name="Birren B.W."/>
            <person name="Cuomo C.A."/>
        </authorList>
    </citation>
    <scope>NUCLEOTIDE SEQUENCE [LARGE SCALE GENOMIC DNA]</scope>
    <source>
        <strain evidence="5">ATCC MYA-826 / Pb01</strain>
    </source>
</reference>
<dbReference type="PANTHER" id="PTHR23148">
    <property type="entry name" value="SERINE/ARGININE REGULATED NUCLEAR MATRIX PROTEIN"/>
    <property type="match status" value="1"/>
</dbReference>
<feature type="compositionally biased region" description="Basic and acidic residues" evidence="2">
    <location>
        <begin position="330"/>
        <end position="340"/>
    </location>
</feature>
<dbReference type="EMBL" id="KN293993">
    <property type="protein sequence ID" value="KGQ01981.1"/>
    <property type="molecule type" value="Genomic_DNA"/>
</dbReference>
<dbReference type="KEGG" id="pbl:PAAG_11154"/>
<feature type="compositionally biased region" description="Basic and acidic residues" evidence="2">
    <location>
        <begin position="351"/>
        <end position="376"/>
    </location>
</feature>
<dbReference type="AlphaFoldDB" id="A0A0A2V2F2"/>
<dbReference type="GO" id="GO:0005681">
    <property type="term" value="C:spliceosomal complex"/>
    <property type="evidence" value="ECO:0007669"/>
    <property type="project" value="TreeGrafter"/>
</dbReference>
<feature type="compositionally biased region" description="Basic and acidic residues" evidence="2">
    <location>
        <begin position="420"/>
        <end position="432"/>
    </location>
</feature>
<dbReference type="Proteomes" id="UP000002059">
    <property type="component" value="Partially assembled WGS sequence"/>
</dbReference>
<dbReference type="PROSITE" id="PS51025">
    <property type="entry name" value="PWI"/>
    <property type="match status" value="1"/>
</dbReference>
<dbReference type="PANTHER" id="PTHR23148:SF0">
    <property type="entry name" value="SERINE_ARGININE REPETITIVE MATRIX PROTEIN 1"/>
    <property type="match status" value="1"/>
</dbReference>
<dbReference type="SUPFAM" id="SSF101233">
    <property type="entry name" value="PWI domain"/>
    <property type="match status" value="1"/>
</dbReference>
<evidence type="ECO:0000313" key="5">
    <source>
        <dbReference type="Proteomes" id="UP000002059"/>
    </source>
</evidence>
<dbReference type="HOGENOM" id="CLU_032410_4_0_1"/>